<comment type="similarity">
    <text evidence="4 5">Belongs to the small heat shock protein (HSP20) family.</text>
</comment>
<sequence length="203" mass="22983">MDSKIAANYEEFEPLCKWQREEGRDTLVLHLQDFKKEQLKVQISNLRVLKISGERPLSATKRSRFYKEIKVGKEYNANDIRAKFVNGLLHVVMPKTTTAVPEKEEAPSADQQVQAEANKQPSTITRPDDTATKKQDSAEEKTIPSPQQSYAPIPSYSNLGTKLALVITLASAIGVFIFYKYKTLFDDGEFDHAFCKAFNMCKT</sequence>
<dbReference type="KEGG" id="dcr:108213552"/>
<dbReference type="OrthoDB" id="1431247at2759"/>
<feature type="compositionally biased region" description="Basic and acidic residues" evidence="6">
    <location>
        <begin position="126"/>
        <end position="142"/>
    </location>
</feature>
<dbReference type="Pfam" id="PF00011">
    <property type="entry name" value="HSP20"/>
    <property type="match status" value="1"/>
</dbReference>
<dbReference type="Gene3D" id="2.60.40.790">
    <property type="match status" value="1"/>
</dbReference>
<evidence type="ECO:0000256" key="3">
    <source>
        <dbReference type="ARBA" id="ARBA00022821"/>
    </source>
</evidence>
<feature type="compositionally biased region" description="Polar residues" evidence="6">
    <location>
        <begin position="109"/>
        <end position="125"/>
    </location>
</feature>
<evidence type="ECO:0000256" key="6">
    <source>
        <dbReference type="SAM" id="MobiDB-lite"/>
    </source>
</evidence>
<dbReference type="GO" id="GO:0034605">
    <property type="term" value="P:cellular response to heat"/>
    <property type="evidence" value="ECO:0007669"/>
    <property type="project" value="TreeGrafter"/>
</dbReference>
<dbReference type="PANTHER" id="PTHR43670:SF114">
    <property type="entry name" value="OS05G0592000 PROTEIN"/>
    <property type="match status" value="1"/>
</dbReference>
<dbReference type="SUPFAM" id="SSF49764">
    <property type="entry name" value="HSP20-like chaperones"/>
    <property type="match status" value="1"/>
</dbReference>
<feature type="transmembrane region" description="Helical" evidence="7">
    <location>
        <begin position="163"/>
        <end position="181"/>
    </location>
</feature>
<evidence type="ECO:0000313" key="10">
    <source>
        <dbReference type="EMBL" id="WOG91025.1"/>
    </source>
</evidence>
<dbReference type="EMBL" id="CP093345">
    <property type="protein sequence ID" value="WOG91025.1"/>
    <property type="molecule type" value="Genomic_DNA"/>
</dbReference>
<dbReference type="OMA" id="PKHAHAN"/>
<comment type="subcellular location">
    <subcellularLocation>
        <location evidence="1">Cell membrane</location>
        <topology evidence="1">Single-pass membrane protein</topology>
    </subcellularLocation>
</comment>
<feature type="domain" description="SHSP" evidence="8">
    <location>
        <begin position="6"/>
        <end position="110"/>
    </location>
</feature>
<protein>
    <recommendedName>
        <fullName evidence="8">SHSP domain-containing protein</fullName>
    </recommendedName>
</protein>
<keyword evidence="7" id="KW-0812">Transmembrane</keyword>
<reference evidence="9" key="1">
    <citation type="journal article" date="2016" name="Nat. Genet.">
        <title>A high-quality carrot genome assembly provides new insights into carotenoid accumulation and asterid genome evolution.</title>
        <authorList>
            <person name="Iorizzo M."/>
            <person name="Ellison S."/>
            <person name="Senalik D."/>
            <person name="Zeng P."/>
            <person name="Satapoomin P."/>
            <person name="Huang J."/>
            <person name="Bowman M."/>
            <person name="Iovene M."/>
            <person name="Sanseverino W."/>
            <person name="Cavagnaro P."/>
            <person name="Yildiz M."/>
            <person name="Macko-Podgorni A."/>
            <person name="Moranska E."/>
            <person name="Grzebelus E."/>
            <person name="Grzebelus D."/>
            <person name="Ashrafi H."/>
            <person name="Zheng Z."/>
            <person name="Cheng S."/>
            <person name="Spooner D."/>
            <person name="Van Deynze A."/>
            <person name="Simon P."/>
        </authorList>
    </citation>
    <scope>NUCLEOTIDE SEQUENCE [LARGE SCALE GENOMIC DNA]</scope>
    <source>
        <tissue evidence="9">Leaf</tissue>
    </source>
</reference>
<keyword evidence="7" id="KW-1133">Transmembrane helix</keyword>
<evidence type="ECO:0000256" key="4">
    <source>
        <dbReference type="PROSITE-ProRule" id="PRU00285"/>
    </source>
</evidence>
<evidence type="ECO:0000313" key="9">
    <source>
        <dbReference type="EMBL" id="KZN00325.1"/>
    </source>
</evidence>
<evidence type="ECO:0000313" key="11">
    <source>
        <dbReference type="Proteomes" id="UP000077755"/>
    </source>
</evidence>
<keyword evidence="7" id="KW-0472">Membrane</keyword>
<evidence type="ECO:0000256" key="7">
    <source>
        <dbReference type="SAM" id="Phobius"/>
    </source>
</evidence>
<evidence type="ECO:0000259" key="8">
    <source>
        <dbReference type="PROSITE" id="PS01031"/>
    </source>
</evidence>
<dbReference type="CDD" id="cd06464">
    <property type="entry name" value="ACD_sHsps-like"/>
    <property type="match status" value="1"/>
</dbReference>
<dbReference type="AlphaFoldDB" id="A0A165ZR94"/>
<dbReference type="GO" id="GO:0006952">
    <property type="term" value="P:defense response"/>
    <property type="evidence" value="ECO:0007669"/>
    <property type="project" value="UniProtKB-KW"/>
</dbReference>
<dbReference type="GO" id="GO:0005886">
    <property type="term" value="C:plasma membrane"/>
    <property type="evidence" value="ECO:0007669"/>
    <property type="project" value="UniProtKB-SubCell"/>
</dbReference>
<feature type="region of interest" description="Disordered" evidence="6">
    <location>
        <begin position="99"/>
        <end position="151"/>
    </location>
</feature>
<evidence type="ECO:0000256" key="2">
    <source>
        <dbReference type="ARBA" id="ARBA00022475"/>
    </source>
</evidence>
<dbReference type="InterPro" id="IPR008978">
    <property type="entry name" value="HSP20-like_chaperone"/>
</dbReference>
<evidence type="ECO:0000256" key="1">
    <source>
        <dbReference type="ARBA" id="ARBA00004162"/>
    </source>
</evidence>
<dbReference type="Proteomes" id="UP000077755">
    <property type="component" value="Chromosome 3"/>
</dbReference>
<dbReference type="Gramene" id="KZN00325">
    <property type="protein sequence ID" value="KZN00325"/>
    <property type="gene ID" value="DCAR_009079"/>
</dbReference>
<organism evidence="9">
    <name type="scientific">Daucus carota subsp. sativus</name>
    <name type="common">Carrot</name>
    <dbReference type="NCBI Taxonomy" id="79200"/>
    <lineage>
        <taxon>Eukaryota</taxon>
        <taxon>Viridiplantae</taxon>
        <taxon>Streptophyta</taxon>
        <taxon>Embryophyta</taxon>
        <taxon>Tracheophyta</taxon>
        <taxon>Spermatophyta</taxon>
        <taxon>Magnoliopsida</taxon>
        <taxon>eudicotyledons</taxon>
        <taxon>Gunneridae</taxon>
        <taxon>Pentapetalae</taxon>
        <taxon>asterids</taxon>
        <taxon>campanulids</taxon>
        <taxon>Apiales</taxon>
        <taxon>Apiaceae</taxon>
        <taxon>Apioideae</taxon>
        <taxon>Scandiceae</taxon>
        <taxon>Daucinae</taxon>
        <taxon>Daucus</taxon>
        <taxon>Daucus sect. Daucus</taxon>
    </lineage>
</organism>
<dbReference type="STRING" id="79200.A0A165ZR94"/>
<proteinExistence type="inferred from homology"/>
<dbReference type="InterPro" id="IPR002068">
    <property type="entry name" value="A-crystallin/Hsp20_dom"/>
</dbReference>
<gene>
    <name evidence="9" type="ORF">DCAR_009079</name>
    <name evidence="10" type="ORF">DCAR_0310273</name>
</gene>
<keyword evidence="11" id="KW-1185">Reference proteome</keyword>
<accession>A0A165ZR94</accession>
<keyword evidence="2" id="KW-1003">Cell membrane</keyword>
<reference evidence="10" key="2">
    <citation type="submission" date="2022-03" db="EMBL/GenBank/DDBJ databases">
        <title>Draft title - Genomic analysis of global carrot germplasm unveils the trajectory of domestication and the origin of high carotenoid orange carrot.</title>
        <authorList>
            <person name="Iorizzo M."/>
            <person name="Ellison S."/>
            <person name="Senalik D."/>
            <person name="Macko-Podgorni A."/>
            <person name="Grzebelus D."/>
            <person name="Bostan H."/>
            <person name="Rolling W."/>
            <person name="Curaba J."/>
            <person name="Simon P."/>
        </authorList>
    </citation>
    <scope>NUCLEOTIDE SEQUENCE</scope>
    <source>
        <tissue evidence="10">Leaf</tissue>
    </source>
</reference>
<dbReference type="PROSITE" id="PS01031">
    <property type="entry name" value="SHSP"/>
    <property type="match status" value="1"/>
</dbReference>
<dbReference type="PANTHER" id="PTHR43670">
    <property type="entry name" value="HEAT SHOCK PROTEIN 26"/>
    <property type="match status" value="1"/>
</dbReference>
<name>A0A165ZR94_DAUCS</name>
<dbReference type="EMBL" id="LNRQ01000003">
    <property type="protein sequence ID" value="KZN00325.1"/>
    <property type="molecule type" value="Genomic_DNA"/>
</dbReference>
<keyword evidence="3" id="KW-0611">Plant defense</keyword>
<evidence type="ECO:0000256" key="5">
    <source>
        <dbReference type="RuleBase" id="RU003616"/>
    </source>
</evidence>